<evidence type="ECO:0000313" key="3">
    <source>
        <dbReference type="Proteomes" id="UP000000254"/>
    </source>
</evidence>
<keyword evidence="1" id="KW-0812">Transmembrane</keyword>
<dbReference type="RefSeq" id="WP_011839812.1">
    <property type="nucleotide sequence ID" value="NC_009033.1"/>
</dbReference>
<evidence type="ECO:0000256" key="1">
    <source>
        <dbReference type="SAM" id="Phobius"/>
    </source>
</evidence>
<reference evidence="3" key="1">
    <citation type="journal article" date="2009" name="BMC Genomics">
        <title>The complete genome sequence of Staphylothermus marinus reveals differences in sulfur metabolism among heterotrophic Crenarchaeota.</title>
        <authorList>
            <person name="Anderson I.J."/>
            <person name="Dharmarajan L."/>
            <person name="Rodriguez J."/>
            <person name="Hooper S."/>
            <person name="Porat I."/>
            <person name="Ulrich L.E."/>
            <person name="Elkins J.G."/>
            <person name="Mavromatis K."/>
            <person name="Sun H."/>
            <person name="Land M."/>
            <person name="Lapidus A."/>
            <person name="Lucas S."/>
            <person name="Barry K."/>
            <person name="Huber H."/>
            <person name="Zhulin I.B."/>
            <person name="Whitman W.B."/>
            <person name="Mukhopadhyay B."/>
            <person name="Woese C."/>
            <person name="Bristow J."/>
            <person name="Kyrpides N."/>
        </authorList>
    </citation>
    <scope>NUCLEOTIDE SEQUENCE [LARGE SCALE GENOMIC DNA]</scope>
    <source>
        <strain evidence="3">ATCC 43588 / DSM 3639 / JCM 9404 / F1</strain>
    </source>
</reference>
<dbReference type="HOGENOM" id="CLU_104053_0_0_2"/>
<protein>
    <submittedName>
        <fullName evidence="2">Uncharacterized protein</fullName>
    </submittedName>
</protein>
<accession>A3DPQ8</accession>
<name>A3DPQ8_STAMF</name>
<keyword evidence="3" id="KW-1185">Reference proteome</keyword>
<keyword evidence="1" id="KW-0472">Membrane</keyword>
<keyword evidence="1" id="KW-1133">Transmembrane helix</keyword>
<dbReference type="KEGG" id="smr:Smar_1530"/>
<sequence length="183" mass="21863">MVYATVVPRRFILESGRVVTLEAWEVEEKLTRSTLFMLWAPDVEKVYKYLVQEQGFEPAIPSTPKGEKYGLRRVLDQVWELHLRLYSNGFIEAEVEVRRDFLEHLQPRRLNVVYEAYEYYRGVYDKLHIWYTPEKEWITRIIDHFNVKLRDPETLTPWKPIVLGIVTTGLFIYALSRLTRGRV</sequence>
<dbReference type="GeneID" id="55543159"/>
<feature type="transmembrane region" description="Helical" evidence="1">
    <location>
        <begin position="158"/>
        <end position="176"/>
    </location>
</feature>
<proteinExistence type="predicted"/>
<dbReference type="AlphaFoldDB" id="A3DPQ8"/>
<dbReference type="eggNOG" id="arCOG04033">
    <property type="taxonomic scope" value="Archaea"/>
</dbReference>
<dbReference type="EMBL" id="CP000575">
    <property type="protein sequence ID" value="ABN70618.1"/>
    <property type="molecule type" value="Genomic_DNA"/>
</dbReference>
<dbReference type="OrthoDB" id="26462at2157"/>
<dbReference type="Proteomes" id="UP000000254">
    <property type="component" value="Chromosome"/>
</dbReference>
<reference evidence="2 3" key="2">
    <citation type="journal article" date="2009" name="Stand. Genomic Sci.">
        <title>Complete genome sequence of Staphylothermus marinus Stetter and Fiala 1986 type strain F1.</title>
        <authorList>
            <person name="Anderson I.J."/>
            <person name="Sun H."/>
            <person name="Lapidus A."/>
            <person name="Copeland A."/>
            <person name="Glavina Del Rio T."/>
            <person name="Tice H."/>
            <person name="Dalin E."/>
            <person name="Lucas S."/>
            <person name="Barry K."/>
            <person name="Land M."/>
            <person name="Richardson P."/>
            <person name="Huber H."/>
            <person name="Kyrpides N.C."/>
        </authorList>
    </citation>
    <scope>NUCLEOTIDE SEQUENCE [LARGE SCALE GENOMIC DNA]</scope>
    <source>
        <strain evidence="3">ATCC 43588 / DSM 3639 / JCM 9404 / F1</strain>
    </source>
</reference>
<organism evidence="2 3">
    <name type="scientific">Staphylothermus marinus (strain ATCC 43588 / DSM 3639 / JCM 9404 / F1)</name>
    <dbReference type="NCBI Taxonomy" id="399550"/>
    <lineage>
        <taxon>Archaea</taxon>
        <taxon>Thermoproteota</taxon>
        <taxon>Thermoprotei</taxon>
        <taxon>Desulfurococcales</taxon>
        <taxon>Desulfurococcaceae</taxon>
        <taxon>Staphylothermus</taxon>
    </lineage>
</organism>
<gene>
    <name evidence="2" type="ordered locus">Smar_1530</name>
</gene>
<evidence type="ECO:0000313" key="2">
    <source>
        <dbReference type="EMBL" id="ABN70618.1"/>
    </source>
</evidence>